<accession>M4BZ07</accession>
<dbReference type="Proteomes" id="UP000011713">
    <property type="component" value="Unassembled WGS sequence"/>
</dbReference>
<dbReference type="HOGENOM" id="CLU_2417872_0_0_1"/>
<dbReference type="AlphaFoldDB" id="M4BZ07"/>
<protein>
    <submittedName>
        <fullName evidence="1">Uncharacterized protein</fullName>
    </submittedName>
</protein>
<dbReference type="EnsemblProtists" id="HpaT811830">
    <property type="protein sequence ID" value="HpaP811830"/>
    <property type="gene ID" value="HpaG811830"/>
</dbReference>
<sequence>MDGSELCDLGYGLANVESKANELYLLRLKTSVVWLLYQHLLTVDIMHPLSLVKVKDSCFLCNSKLCEFSLRGTSRCVLLPQGRQGADDWTDR</sequence>
<reference evidence="2" key="1">
    <citation type="journal article" date="2010" name="Science">
        <title>Signatures of adaptation to obligate biotrophy in the Hyaloperonospora arabidopsidis genome.</title>
        <authorList>
            <person name="Baxter L."/>
            <person name="Tripathy S."/>
            <person name="Ishaque N."/>
            <person name="Boot N."/>
            <person name="Cabral A."/>
            <person name="Kemen E."/>
            <person name="Thines M."/>
            <person name="Ah-Fong A."/>
            <person name="Anderson R."/>
            <person name="Badejoko W."/>
            <person name="Bittner-Eddy P."/>
            <person name="Boore J.L."/>
            <person name="Chibucos M.C."/>
            <person name="Coates M."/>
            <person name="Dehal P."/>
            <person name="Delehaunty K."/>
            <person name="Dong S."/>
            <person name="Downton P."/>
            <person name="Dumas B."/>
            <person name="Fabro G."/>
            <person name="Fronick C."/>
            <person name="Fuerstenberg S.I."/>
            <person name="Fulton L."/>
            <person name="Gaulin E."/>
            <person name="Govers F."/>
            <person name="Hughes L."/>
            <person name="Humphray S."/>
            <person name="Jiang R.H."/>
            <person name="Judelson H."/>
            <person name="Kamoun S."/>
            <person name="Kyung K."/>
            <person name="Meijer H."/>
            <person name="Minx P."/>
            <person name="Morris P."/>
            <person name="Nelson J."/>
            <person name="Phuntumart V."/>
            <person name="Qutob D."/>
            <person name="Rehmany A."/>
            <person name="Rougon-Cardoso A."/>
            <person name="Ryden P."/>
            <person name="Torto-Alalibo T."/>
            <person name="Studholme D."/>
            <person name="Wang Y."/>
            <person name="Win J."/>
            <person name="Wood J."/>
            <person name="Clifton S.W."/>
            <person name="Rogers J."/>
            <person name="Van den Ackerveken G."/>
            <person name="Jones J.D."/>
            <person name="McDowell J.M."/>
            <person name="Beynon J."/>
            <person name="Tyler B.M."/>
        </authorList>
    </citation>
    <scope>NUCLEOTIDE SEQUENCE [LARGE SCALE GENOMIC DNA]</scope>
    <source>
        <strain evidence="2">Emoy2</strain>
    </source>
</reference>
<reference evidence="1" key="2">
    <citation type="submission" date="2015-06" db="UniProtKB">
        <authorList>
            <consortium name="EnsemblProtists"/>
        </authorList>
    </citation>
    <scope>IDENTIFICATION</scope>
    <source>
        <strain evidence="1">Emoy2</strain>
    </source>
</reference>
<keyword evidence="2" id="KW-1185">Reference proteome</keyword>
<dbReference type="EMBL" id="JH598053">
    <property type="status" value="NOT_ANNOTATED_CDS"/>
    <property type="molecule type" value="Genomic_DNA"/>
</dbReference>
<evidence type="ECO:0000313" key="1">
    <source>
        <dbReference type="EnsemblProtists" id="HpaP811830"/>
    </source>
</evidence>
<proteinExistence type="predicted"/>
<evidence type="ECO:0000313" key="2">
    <source>
        <dbReference type="Proteomes" id="UP000011713"/>
    </source>
</evidence>
<organism evidence="1 2">
    <name type="scientific">Hyaloperonospora arabidopsidis (strain Emoy2)</name>
    <name type="common">Downy mildew agent</name>
    <name type="synonym">Peronospora arabidopsidis</name>
    <dbReference type="NCBI Taxonomy" id="559515"/>
    <lineage>
        <taxon>Eukaryota</taxon>
        <taxon>Sar</taxon>
        <taxon>Stramenopiles</taxon>
        <taxon>Oomycota</taxon>
        <taxon>Peronosporomycetes</taxon>
        <taxon>Peronosporales</taxon>
        <taxon>Peronosporaceae</taxon>
        <taxon>Hyaloperonospora</taxon>
    </lineage>
</organism>
<name>M4BZ07_HYAAE</name>
<dbReference type="InParanoid" id="M4BZ07"/>
<dbReference type="VEuPathDB" id="FungiDB:HpaG811830"/>